<protein>
    <submittedName>
        <fullName evidence="1">Uncharacterized protein</fullName>
    </submittedName>
</protein>
<dbReference type="Proteomes" id="UP000054422">
    <property type="component" value="Unassembled WGS sequence"/>
</dbReference>
<organism evidence="1 2">
    <name type="scientific">Legionella norrlandica</name>
    <dbReference type="NCBI Taxonomy" id="1498499"/>
    <lineage>
        <taxon>Bacteria</taxon>
        <taxon>Pseudomonadati</taxon>
        <taxon>Pseudomonadota</taxon>
        <taxon>Gammaproteobacteria</taxon>
        <taxon>Legionellales</taxon>
        <taxon>Legionellaceae</taxon>
        <taxon>Legionella</taxon>
    </lineage>
</organism>
<keyword evidence="2" id="KW-1185">Reference proteome</keyword>
<name>A0A0A2SPL1_9GAMM</name>
<dbReference type="EMBL" id="JNCF01000046">
    <property type="protein sequence ID" value="KGP62692.1"/>
    <property type="molecule type" value="Genomic_DNA"/>
</dbReference>
<accession>A0A0A2SPL1</accession>
<evidence type="ECO:0000313" key="1">
    <source>
        <dbReference type="EMBL" id="KGP62692.1"/>
    </source>
</evidence>
<evidence type="ECO:0000313" key="2">
    <source>
        <dbReference type="Proteomes" id="UP000054422"/>
    </source>
</evidence>
<dbReference type="OrthoDB" id="5647017at2"/>
<gene>
    <name evidence="1" type="ORF">EP47_00895</name>
</gene>
<sequence length="88" mass="10104">MSQNWPTREKDLQTARVIMEEYANERDSDSLGLFEIVVDQNAKRMNFRLSGWVVILAKHFASLYGASQGDFVTRQVISRCLTQGQTLH</sequence>
<dbReference type="AlphaFoldDB" id="A0A0A2SPL1"/>
<proteinExistence type="predicted"/>
<comment type="caution">
    <text evidence="1">The sequence shown here is derived from an EMBL/GenBank/DDBJ whole genome shotgun (WGS) entry which is preliminary data.</text>
</comment>
<reference evidence="1 2" key="1">
    <citation type="submission" date="2014-05" db="EMBL/GenBank/DDBJ databases">
        <authorList>
            <person name="Rizzardi K."/>
            <person name="Winiecka-Krusnell J."/>
            <person name="Ramliden M."/>
            <person name="Alm E."/>
            <person name="Andersson S."/>
            <person name="Byfors S."/>
        </authorList>
    </citation>
    <scope>NUCLEOTIDE SEQUENCE [LARGE SCALE GENOMIC DNA]</scope>
    <source>
        <strain evidence="1 2">LEGN</strain>
    </source>
</reference>
<dbReference type="RefSeq" id="WP_035890695.1">
    <property type="nucleotide sequence ID" value="NZ_JNCF01000046.1"/>
</dbReference>